<protein>
    <submittedName>
        <fullName evidence="2">Uncharacterized protein</fullName>
    </submittedName>
</protein>
<name>A0A9R0WC80_TRITD</name>
<dbReference type="EMBL" id="LT934118">
    <property type="protein sequence ID" value="VAI06437.1"/>
    <property type="molecule type" value="Genomic_DNA"/>
</dbReference>
<sequence length="138" mass="15899">MHKSELERDRLAMELEDERRLREILEHRLAEQKMSQNHNNTDISVEQFADSSQLDVLKTPDSQRTQDGFIASRSHYLKDAEFCPIPENLGSVADEDLWMQLNKECITDLDMLEMTSDFKCPPSPEDTTAVSPVSIIFL</sequence>
<dbReference type="Gramene" id="TRITD4Bv1G115170.2">
    <property type="protein sequence ID" value="TRITD4Bv1G115170.2"/>
    <property type="gene ID" value="TRITD4Bv1G115170"/>
</dbReference>
<reference evidence="2 3" key="1">
    <citation type="submission" date="2017-09" db="EMBL/GenBank/DDBJ databases">
        <authorList>
            <consortium name="International Durum Wheat Genome Sequencing Consortium (IDWGSC)"/>
            <person name="Milanesi L."/>
        </authorList>
    </citation>
    <scope>NUCLEOTIDE SEQUENCE [LARGE SCALE GENOMIC DNA]</scope>
    <source>
        <strain evidence="3">cv. Svevo</strain>
    </source>
</reference>
<dbReference type="AlphaFoldDB" id="A0A9R0WC80"/>
<keyword evidence="3" id="KW-1185">Reference proteome</keyword>
<evidence type="ECO:0000313" key="3">
    <source>
        <dbReference type="Proteomes" id="UP000324705"/>
    </source>
</evidence>
<accession>A0A9R0WC80</accession>
<evidence type="ECO:0000256" key="1">
    <source>
        <dbReference type="SAM" id="Coils"/>
    </source>
</evidence>
<proteinExistence type="predicted"/>
<feature type="coiled-coil region" evidence="1">
    <location>
        <begin position="1"/>
        <end position="35"/>
    </location>
</feature>
<gene>
    <name evidence="2" type="ORF">TRITD_4Bv1G115170</name>
</gene>
<keyword evidence="1" id="KW-0175">Coiled coil</keyword>
<dbReference type="Proteomes" id="UP000324705">
    <property type="component" value="Chromosome 4B"/>
</dbReference>
<evidence type="ECO:0000313" key="2">
    <source>
        <dbReference type="EMBL" id="VAI06437.1"/>
    </source>
</evidence>
<organism evidence="2 3">
    <name type="scientific">Triticum turgidum subsp. durum</name>
    <name type="common">Durum wheat</name>
    <name type="synonym">Triticum durum</name>
    <dbReference type="NCBI Taxonomy" id="4567"/>
    <lineage>
        <taxon>Eukaryota</taxon>
        <taxon>Viridiplantae</taxon>
        <taxon>Streptophyta</taxon>
        <taxon>Embryophyta</taxon>
        <taxon>Tracheophyta</taxon>
        <taxon>Spermatophyta</taxon>
        <taxon>Magnoliopsida</taxon>
        <taxon>Liliopsida</taxon>
        <taxon>Poales</taxon>
        <taxon>Poaceae</taxon>
        <taxon>BOP clade</taxon>
        <taxon>Pooideae</taxon>
        <taxon>Triticodae</taxon>
        <taxon>Triticeae</taxon>
        <taxon>Triticinae</taxon>
        <taxon>Triticum</taxon>
    </lineage>
</organism>